<comment type="caution">
    <text evidence="1">The sequence shown here is derived from an EMBL/GenBank/DDBJ whole genome shotgun (WGS) entry which is preliminary data.</text>
</comment>
<reference evidence="1 2" key="1">
    <citation type="journal article" date="2020" name="Nature">
        <title>Six reference-quality genomes reveal evolution of bat adaptations.</title>
        <authorList>
            <person name="Jebb D."/>
            <person name="Huang Z."/>
            <person name="Pippel M."/>
            <person name="Hughes G.M."/>
            <person name="Lavrichenko K."/>
            <person name="Devanna P."/>
            <person name="Winkler S."/>
            <person name="Jermiin L.S."/>
            <person name="Skirmuntt E.C."/>
            <person name="Katzourakis A."/>
            <person name="Burkitt-Gray L."/>
            <person name="Ray D.A."/>
            <person name="Sullivan K.A.M."/>
            <person name="Roscito J.G."/>
            <person name="Kirilenko B.M."/>
            <person name="Davalos L.M."/>
            <person name="Corthals A.P."/>
            <person name="Power M.L."/>
            <person name="Jones G."/>
            <person name="Ransome R.D."/>
            <person name="Dechmann D.K.N."/>
            <person name="Locatelli A.G."/>
            <person name="Puechmaille S.J."/>
            <person name="Fedrigo O."/>
            <person name="Jarvis E.D."/>
            <person name="Hiller M."/>
            <person name="Vernes S.C."/>
            <person name="Myers E.W."/>
            <person name="Teeling E.C."/>
        </authorList>
    </citation>
    <scope>NUCLEOTIDE SEQUENCE [LARGE SCALE GENOMIC DNA]</scope>
    <source>
        <strain evidence="1">Bat1K_MPI-CBG_1</strain>
    </source>
</reference>
<organism evidence="1 2">
    <name type="scientific">Phyllostomus discolor</name>
    <name type="common">pale spear-nosed bat</name>
    <dbReference type="NCBI Taxonomy" id="89673"/>
    <lineage>
        <taxon>Eukaryota</taxon>
        <taxon>Metazoa</taxon>
        <taxon>Chordata</taxon>
        <taxon>Craniata</taxon>
        <taxon>Vertebrata</taxon>
        <taxon>Euteleostomi</taxon>
        <taxon>Mammalia</taxon>
        <taxon>Eutheria</taxon>
        <taxon>Laurasiatheria</taxon>
        <taxon>Chiroptera</taxon>
        <taxon>Yangochiroptera</taxon>
        <taxon>Phyllostomidae</taxon>
        <taxon>Phyllostominae</taxon>
        <taxon>Phyllostomus</taxon>
    </lineage>
</organism>
<proteinExistence type="predicted"/>
<accession>A0A834DWU6</accession>
<dbReference type="Proteomes" id="UP000664940">
    <property type="component" value="Unassembled WGS sequence"/>
</dbReference>
<name>A0A834DWU6_9CHIR</name>
<evidence type="ECO:0000313" key="2">
    <source>
        <dbReference type="Proteomes" id="UP000664940"/>
    </source>
</evidence>
<gene>
    <name evidence="1" type="ORF">HJG60_003413</name>
</gene>
<protein>
    <submittedName>
        <fullName evidence="1">CST telomere replication complex component 1</fullName>
    </submittedName>
</protein>
<dbReference type="AlphaFoldDB" id="A0A834DWU6"/>
<dbReference type="EMBL" id="JABVXQ010000008">
    <property type="protein sequence ID" value="KAF6093172.1"/>
    <property type="molecule type" value="Genomic_DNA"/>
</dbReference>
<sequence length="96" mass="10471">MAACRPQAVDSEQTWLKAAQAFIQETLCPTGKEPNVQLTQLVIDCVKTTWLSQGRNQGFTLPLSYRCASLNSKGPHETCNQGRLATRVAARPGLTP</sequence>
<evidence type="ECO:0000313" key="1">
    <source>
        <dbReference type="EMBL" id="KAF6093172.1"/>
    </source>
</evidence>